<evidence type="ECO:0000313" key="2">
    <source>
        <dbReference type="Proteomes" id="UP000503096"/>
    </source>
</evidence>
<organism evidence="1 2">
    <name type="scientific">Usitatibacter palustris</name>
    <dbReference type="NCBI Taxonomy" id="2732487"/>
    <lineage>
        <taxon>Bacteria</taxon>
        <taxon>Pseudomonadati</taxon>
        <taxon>Pseudomonadota</taxon>
        <taxon>Betaproteobacteria</taxon>
        <taxon>Nitrosomonadales</taxon>
        <taxon>Usitatibacteraceae</taxon>
        <taxon>Usitatibacter</taxon>
    </lineage>
</organism>
<proteinExistence type="predicted"/>
<evidence type="ECO:0008006" key="3">
    <source>
        <dbReference type="Google" id="ProtNLM"/>
    </source>
</evidence>
<dbReference type="InterPro" id="IPR042268">
    <property type="entry name" value="BamC_C"/>
</dbReference>
<dbReference type="PROSITE" id="PS51257">
    <property type="entry name" value="PROKAR_LIPOPROTEIN"/>
    <property type="match status" value="1"/>
</dbReference>
<gene>
    <name evidence="1" type="ORF">DSM104440_01180</name>
</gene>
<keyword evidence="2" id="KW-1185">Reference proteome</keyword>
<dbReference type="Pfam" id="PF06804">
    <property type="entry name" value="Lipoprotein_18"/>
    <property type="match status" value="1"/>
</dbReference>
<accession>A0A6M4H7N3</accession>
<dbReference type="EMBL" id="CP053073">
    <property type="protein sequence ID" value="QJR14384.1"/>
    <property type="molecule type" value="Genomic_DNA"/>
</dbReference>
<dbReference type="InterPro" id="IPR010653">
    <property type="entry name" value="NlpB/DapX"/>
</dbReference>
<evidence type="ECO:0000313" key="1">
    <source>
        <dbReference type="EMBL" id="QJR14384.1"/>
    </source>
</evidence>
<dbReference type="RefSeq" id="WP_171161144.1">
    <property type="nucleotide sequence ID" value="NZ_CP053073.1"/>
</dbReference>
<dbReference type="Proteomes" id="UP000503096">
    <property type="component" value="Chromosome"/>
</dbReference>
<protein>
    <recommendedName>
        <fullName evidence="3">Beta-barrel assembly machine subunit BamC</fullName>
    </recommendedName>
</protein>
<dbReference type="InParanoid" id="A0A6M4H7N3"/>
<sequence>MKPVFPFIVLAALVAGCGSVTKSTEYTSAAARSPQAALEVPPELTNPTIDDRFAIPDPKTQTTFSTYSRDRGTAPATAALGVLPAPTNARMERAGAQRWIVVKATPDQLWPILRTFWIETGFVMRRESPELGIMDTDWAENRNKIPEDIIRRTIGRAIDGLYSTHQRDRFRTRLERGAEAGTTEIYIAHYGADEVWTSTSQEKTAWQPRPSDPELEAEMLGRILVKLGYDDKTVLAMAPKAADGKPGAPATPAAPVGNAVLQNNGAGPLVMNDSFDRAWRRVGLALDRVGFTVEDRDRTKGVFFVRYVDPEVDLKDTSKLTWAERLAFWKPTPKAAQPQYRIFVADAGTSGSKVEVQNMQGAVEATSTGKKILGLLYDQLK</sequence>
<dbReference type="AlphaFoldDB" id="A0A6M4H7N3"/>
<dbReference type="KEGG" id="upl:DSM104440_01180"/>
<dbReference type="Gene3D" id="3.30.310.170">
    <property type="entry name" value="Outer membrane protein assembly factor BamC"/>
    <property type="match status" value="1"/>
</dbReference>
<reference evidence="1 2" key="1">
    <citation type="submission" date="2020-04" db="EMBL/GenBank/DDBJ databases">
        <title>Usitatibacter rugosus gen. nov., sp. nov. and Usitatibacter palustris sp. nov., novel members of Usitatibacteraceae fam. nov. within the order Nitrosomonadales isolated from soil.</title>
        <authorList>
            <person name="Huber K.J."/>
            <person name="Neumann-Schaal M."/>
            <person name="Geppert A."/>
            <person name="Luckner M."/>
            <person name="Wanner G."/>
            <person name="Overmann J."/>
        </authorList>
    </citation>
    <scope>NUCLEOTIDE SEQUENCE [LARGE SCALE GENOMIC DNA]</scope>
    <source>
        <strain evidence="1 2">Swamp67</strain>
    </source>
</reference>
<name>A0A6M4H7N3_9PROT</name>